<name>A0A2K8UHJ2_9GAMM</name>
<dbReference type="GO" id="GO:0016787">
    <property type="term" value="F:hydrolase activity"/>
    <property type="evidence" value="ECO:0007669"/>
    <property type="project" value="InterPro"/>
</dbReference>
<dbReference type="SUPFAM" id="SSF51556">
    <property type="entry name" value="Metallo-dependent hydrolases"/>
    <property type="match status" value="1"/>
</dbReference>
<evidence type="ECO:0000259" key="1">
    <source>
        <dbReference type="Pfam" id="PF04909"/>
    </source>
</evidence>
<dbReference type="InterPro" id="IPR006680">
    <property type="entry name" value="Amidohydro-rel"/>
</dbReference>
<keyword evidence="2" id="KW-0614">Plasmid</keyword>
<protein>
    <recommendedName>
        <fullName evidence="1">Amidohydrolase-related domain-containing protein</fullName>
    </recommendedName>
</protein>
<dbReference type="RefSeq" id="WP_100922707.1">
    <property type="nucleotide sequence ID" value="NZ_CP020371.1"/>
</dbReference>
<reference evidence="2 3" key="1">
    <citation type="submission" date="2017-03" db="EMBL/GenBank/DDBJ databases">
        <title>Complete genome sequence of Candidatus 'Thiodictyon syntrophicum' sp. nov. strain Cad16T, a photolithoautotroph purple sulfur bacterium isolated from an alpine meromictic lake.</title>
        <authorList>
            <person name="Luedin S.M."/>
            <person name="Pothier J.F."/>
            <person name="Danza F."/>
            <person name="Storelli N."/>
            <person name="Wittwer M."/>
            <person name="Tonolla M."/>
        </authorList>
    </citation>
    <scope>NUCLEOTIDE SEQUENCE [LARGE SCALE GENOMIC DNA]</scope>
    <source>
        <strain evidence="2 3">Cad16T</strain>
        <plasmid evidence="3">Plasmid pts417</plasmid>
    </source>
</reference>
<dbReference type="AlphaFoldDB" id="A0A2K8UHJ2"/>
<dbReference type="Proteomes" id="UP000232638">
    <property type="component" value="Plasmid pTs417"/>
</dbReference>
<proteinExistence type="predicted"/>
<dbReference type="OrthoDB" id="9787654at2"/>
<keyword evidence="3" id="KW-1185">Reference proteome</keyword>
<dbReference type="EMBL" id="CP020371">
    <property type="protein sequence ID" value="AUB85053.1"/>
    <property type="molecule type" value="Genomic_DNA"/>
</dbReference>
<dbReference type="Pfam" id="PF04909">
    <property type="entry name" value="Amidohydro_2"/>
    <property type="match status" value="1"/>
</dbReference>
<evidence type="ECO:0000313" key="3">
    <source>
        <dbReference type="Proteomes" id="UP000232638"/>
    </source>
</evidence>
<accession>A0A2K8UHJ2</accession>
<geneLocation type="plasmid" evidence="3">
    <name>pts417</name>
</geneLocation>
<feature type="domain" description="Amidohydrolase-related" evidence="1">
    <location>
        <begin position="75"/>
        <end position="257"/>
    </location>
</feature>
<organism evidence="2 3">
    <name type="scientific">Candidatus Thiodictyon syntrophicum</name>
    <dbReference type="NCBI Taxonomy" id="1166950"/>
    <lineage>
        <taxon>Bacteria</taxon>
        <taxon>Pseudomonadati</taxon>
        <taxon>Pseudomonadota</taxon>
        <taxon>Gammaproteobacteria</taxon>
        <taxon>Chromatiales</taxon>
        <taxon>Chromatiaceae</taxon>
        <taxon>Thiodictyon</taxon>
    </lineage>
</organism>
<gene>
    <name evidence="2" type="ORF">THSYN_29405</name>
</gene>
<evidence type="ECO:0000313" key="2">
    <source>
        <dbReference type="EMBL" id="AUB85053.1"/>
    </source>
</evidence>
<dbReference type="InterPro" id="IPR032466">
    <property type="entry name" value="Metal_Hydrolase"/>
</dbReference>
<dbReference type="Gene3D" id="3.20.20.140">
    <property type="entry name" value="Metal-dependent hydrolases"/>
    <property type="match status" value="1"/>
</dbReference>
<dbReference type="KEGG" id="tsy:THSYN_29405"/>
<sequence>MNADTALPDGFSIFDVHVHCGTYGENACFPPVYLEELCGRLPMERFVCAPFSWDEQTERLKAGFSDVFPAVLQDRVLNWLWVSPVRESAIDILKMAQCPDGYVGIKLHPYADQYDMMLSLMRPVITAAERWSVPVAVHTGNRGCMPKDVSRCFPRGFSQALILFHARPFQESLDAAKKSSSVYLEFSFCDPDSFACAFDAIGPNRLLFGSDYPVQAIYHPGLDVISSYCHNVQKLLAAAARVKATNAFFRDNACAVFHMSSSRDNRREV</sequence>